<dbReference type="InterPro" id="IPR006175">
    <property type="entry name" value="YjgF/YER057c/UK114"/>
</dbReference>
<dbReference type="Proteomes" id="UP000283128">
    <property type="component" value="Unassembled WGS sequence"/>
</dbReference>
<organism evidence="1 2">
    <name type="scientific">Streptomyces antnestii</name>
    <dbReference type="NCBI Taxonomy" id="2494256"/>
    <lineage>
        <taxon>Bacteria</taxon>
        <taxon>Bacillati</taxon>
        <taxon>Actinomycetota</taxon>
        <taxon>Actinomycetes</taxon>
        <taxon>Kitasatosporales</taxon>
        <taxon>Streptomycetaceae</taxon>
        <taxon>Streptomyces</taxon>
    </lineage>
</organism>
<reference evidence="1 2" key="1">
    <citation type="submission" date="2019-01" db="EMBL/GenBank/DDBJ databases">
        <title>Genome sequences of Streptomyces and Rhizobium isolates collected from root and soil.</title>
        <authorList>
            <person name="Chhettri S."/>
            <person name="Sevigny J.L."/>
            <person name="Sen A."/>
            <person name="Ennis N."/>
            <person name="Tisa L."/>
        </authorList>
    </citation>
    <scope>NUCLEOTIDE SEQUENCE [LARGE SCALE GENOMIC DNA]</scope>
    <source>
        <strain evidence="1 2">San01</strain>
    </source>
</reference>
<keyword evidence="2" id="KW-1185">Reference proteome</keyword>
<dbReference type="InterPro" id="IPR038743">
    <property type="entry name" value="YjgH-like"/>
</dbReference>
<dbReference type="PANTHER" id="PTHR11803:SF44">
    <property type="entry name" value="RUTC FAMILY PROTEIN YJGH"/>
    <property type="match status" value="1"/>
</dbReference>
<dbReference type="GO" id="GO:0005829">
    <property type="term" value="C:cytosol"/>
    <property type="evidence" value="ECO:0007669"/>
    <property type="project" value="TreeGrafter"/>
</dbReference>
<dbReference type="Gene3D" id="3.30.1330.40">
    <property type="entry name" value="RutC-like"/>
    <property type="match status" value="1"/>
</dbReference>
<name>A0A437PLH2_9ACTN</name>
<sequence>MSLSDKERQSINPPPTQEVYDRLHFSQATRVGDLIWVSGQVGIDTTDMKPGDGMEAQARLAFENVRTVLRAAGASLADIVELTTFHTDLRGDIQEFVQVKDEFLPDRYPSWTAVGVTQLARPELLVEIRVVAVAGSGDG</sequence>
<dbReference type="RefSeq" id="WP_127829430.1">
    <property type="nucleotide sequence ID" value="NZ_RZYA01000008.1"/>
</dbReference>
<gene>
    <name evidence="1" type="ORF">EOT10_19045</name>
</gene>
<proteinExistence type="predicted"/>
<comment type="caution">
    <text evidence="1">The sequence shown here is derived from an EMBL/GenBank/DDBJ whole genome shotgun (WGS) entry which is preliminary data.</text>
</comment>
<evidence type="ECO:0000313" key="1">
    <source>
        <dbReference type="EMBL" id="RVU23146.1"/>
    </source>
</evidence>
<dbReference type="AlphaFoldDB" id="A0A437PLH2"/>
<dbReference type="Pfam" id="PF01042">
    <property type="entry name" value="Ribonuc_L-PSP"/>
    <property type="match status" value="1"/>
</dbReference>
<dbReference type="GO" id="GO:0019239">
    <property type="term" value="F:deaminase activity"/>
    <property type="evidence" value="ECO:0007669"/>
    <property type="project" value="TreeGrafter"/>
</dbReference>
<accession>A0A437PLH2</accession>
<evidence type="ECO:0000313" key="2">
    <source>
        <dbReference type="Proteomes" id="UP000283128"/>
    </source>
</evidence>
<dbReference type="CDD" id="cd02198">
    <property type="entry name" value="YjgH_like"/>
    <property type="match status" value="1"/>
</dbReference>
<dbReference type="SUPFAM" id="SSF55298">
    <property type="entry name" value="YjgF-like"/>
    <property type="match status" value="1"/>
</dbReference>
<dbReference type="OrthoDB" id="9815126at2"/>
<protein>
    <submittedName>
        <fullName evidence="1">RidA family protein</fullName>
    </submittedName>
</protein>
<dbReference type="EMBL" id="RZYA01000008">
    <property type="protein sequence ID" value="RVU23146.1"/>
    <property type="molecule type" value="Genomic_DNA"/>
</dbReference>
<dbReference type="PANTHER" id="PTHR11803">
    <property type="entry name" value="2-IMINOBUTANOATE/2-IMINOPROPANOATE DEAMINASE RIDA"/>
    <property type="match status" value="1"/>
</dbReference>
<dbReference type="InterPro" id="IPR035959">
    <property type="entry name" value="RutC-like_sf"/>
</dbReference>